<dbReference type="STRING" id="49186.SAMN05421647_10264"/>
<dbReference type="EMBL" id="FTMN01000002">
    <property type="protein sequence ID" value="SIQ08367.1"/>
    <property type="molecule type" value="Genomic_DNA"/>
</dbReference>
<dbReference type="Proteomes" id="UP000186895">
    <property type="component" value="Unassembled WGS sequence"/>
</dbReference>
<accession>A0A1N6PVQ3</accession>
<dbReference type="InterPro" id="IPR029058">
    <property type="entry name" value="AB_hydrolase_fold"/>
</dbReference>
<dbReference type="InterPro" id="IPR000073">
    <property type="entry name" value="AB_hydrolase_1"/>
</dbReference>
<proteinExistence type="inferred from homology"/>
<dbReference type="GO" id="GO:0016020">
    <property type="term" value="C:membrane"/>
    <property type="evidence" value="ECO:0007669"/>
    <property type="project" value="TreeGrafter"/>
</dbReference>
<dbReference type="AlphaFoldDB" id="A0A1N6PVQ3"/>
<evidence type="ECO:0000313" key="5">
    <source>
        <dbReference type="Proteomes" id="UP000186895"/>
    </source>
</evidence>
<evidence type="ECO:0000256" key="1">
    <source>
        <dbReference type="ARBA" id="ARBA00008645"/>
    </source>
</evidence>
<dbReference type="InterPro" id="IPR050266">
    <property type="entry name" value="AB_hydrolase_sf"/>
</dbReference>
<evidence type="ECO:0000313" key="4">
    <source>
        <dbReference type="EMBL" id="SIQ08367.1"/>
    </source>
</evidence>
<dbReference type="GO" id="GO:0016787">
    <property type="term" value="F:hydrolase activity"/>
    <property type="evidence" value="ECO:0007669"/>
    <property type="project" value="UniProtKB-KW"/>
</dbReference>
<name>A0A1N6PVQ3_9GAMM</name>
<dbReference type="eggNOG" id="COG0596">
    <property type="taxonomic scope" value="Bacteria"/>
</dbReference>
<protein>
    <submittedName>
        <fullName evidence="4">Epoxide hydrolase. Serine peptidase. MEROPS family S33</fullName>
    </submittedName>
</protein>
<sequence length="283" mass="31292">MQSVDELRFEVNGHLMAARALGPEDGIPVLALHGWLDNAATFKALEPFLDGIRLVALDLMGHGFSAHRPEAVPYYIWDNVADVVAVADELGWQQFHLLGHSMGAGISSLLAGAMPERVLSLVLIEGLAPLADAPEDLPQKMAQAIRRHQRTSRPLRYYDSMDAAVEARMNARFPVGKQAARWLVERSVVHTAKGFRWRSDSALVLPSVLRLSEDQIRAFLRAITAPALLVLGEEGIANELLESRASEVKGLQRLVLPGNHHLHMEQEPAQTIAHTIMEFYRGL</sequence>
<dbReference type="SUPFAM" id="SSF53474">
    <property type="entry name" value="alpha/beta-Hydrolases"/>
    <property type="match status" value="1"/>
</dbReference>
<gene>
    <name evidence="4" type="ORF">SAMN05421647_10264</name>
</gene>
<dbReference type="RefSeq" id="WP_076461410.1">
    <property type="nucleotide sequence ID" value="NZ_FTMN01000002.1"/>
</dbReference>
<keyword evidence="2 4" id="KW-0378">Hydrolase</keyword>
<reference evidence="4 5" key="1">
    <citation type="submission" date="2017-01" db="EMBL/GenBank/DDBJ databases">
        <authorList>
            <person name="Mah S.A."/>
            <person name="Swanson W.J."/>
            <person name="Moy G.W."/>
            <person name="Vacquier V.D."/>
        </authorList>
    </citation>
    <scope>NUCLEOTIDE SEQUENCE [LARGE SCALE GENOMIC DNA]</scope>
    <source>
        <strain evidence="4 5">DSM 7027</strain>
    </source>
</reference>
<dbReference type="Gene3D" id="3.40.50.1820">
    <property type="entry name" value="alpha/beta hydrolase"/>
    <property type="match status" value="1"/>
</dbReference>
<dbReference type="PANTHER" id="PTHR43798:SF14">
    <property type="entry name" value="SERINE HYDROLASE-LIKE PROTEIN DDB_G0286239"/>
    <property type="match status" value="1"/>
</dbReference>
<dbReference type="Pfam" id="PF00561">
    <property type="entry name" value="Abhydrolase_1"/>
    <property type="match status" value="1"/>
</dbReference>
<feature type="domain" description="AB hydrolase-1" evidence="3">
    <location>
        <begin position="28"/>
        <end position="264"/>
    </location>
</feature>
<dbReference type="PRINTS" id="PR00111">
    <property type="entry name" value="ABHYDROLASE"/>
</dbReference>
<comment type="similarity">
    <text evidence="1">Belongs to the AB hydrolase superfamily.</text>
</comment>
<dbReference type="PANTHER" id="PTHR43798">
    <property type="entry name" value="MONOACYLGLYCEROL LIPASE"/>
    <property type="match status" value="1"/>
</dbReference>
<evidence type="ECO:0000259" key="3">
    <source>
        <dbReference type="Pfam" id="PF00561"/>
    </source>
</evidence>
<evidence type="ECO:0000256" key="2">
    <source>
        <dbReference type="ARBA" id="ARBA00022801"/>
    </source>
</evidence>
<organism evidence="4 5">
    <name type="scientific">Marinobacterium stanieri</name>
    <dbReference type="NCBI Taxonomy" id="49186"/>
    <lineage>
        <taxon>Bacteria</taxon>
        <taxon>Pseudomonadati</taxon>
        <taxon>Pseudomonadota</taxon>
        <taxon>Gammaproteobacteria</taxon>
        <taxon>Oceanospirillales</taxon>
        <taxon>Oceanospirillaceae</taxon>
        <taxon>Marinobacterium</taxon>
    </lineage>
</organism>
<keyword evidence="5" id="KW-1185">Reference proteome</keyword>